<dbReference type="InterPro" id="IPR011893">
    <property type="entry name" value="Selenoprotein_Rdx-typ"/>
</dbReference>
<keyword evidence="1 4" id="KW-0732">Signal</keyword>
<dbReference type="Proteomes" id="UP000695000">
    <property type="component" value="Unplaced"/>
</dbReference>
<evidence type="ECO:0000313" key="5">
    <source>
        <dbReference type="Proteomes" id="UP000695000"/>
    </source>
</evidence>
<keyword evidence="3" id="KW-0812">Transmembrane</keyword>
<organism evidence="5 6">
    <name type="scientific">Nicrophorus vespilloides</name>
    <name type="common">Boreal carrion beetle</name>
    <dbReference type="NCBI Taxonomy" id="110193"/>
    <lineage>
        <taxon>Eukaryota</taxon>
        <taxon>Metazoa</taxon>
        <taxon>Ecdysozoa</taxon>
        <taxon>Arthropoda</taxon>
        <taxon>Hexapoda</taxon>
        <taxon>Insecta</taxon>
        <taxon>Pterygota</taxon>
        <taxon>Neoptera</taxon>
        <taxon>Endopterygota</taxon>
        <taxon>Coleoptera</taxon>
        <taxon>Polyphaga</taxon>
        <taxon>Staphyliniformia</taxon>
        <taxon>Silphidae</taxon>
        <taxon>Nicrophorinae</taxon>
        <taxon>Nicrophorus</taxon>
    </lineage>
</organism>
<gene>
    <name evidence="6" type="primary">LOC108569405</name>
</gene>
<dbReference type="NCBIfam" id="TIGR02174">
    <property type="entry name" value="CXXU_selWTH"/>
    <property type="match status" value="1"/>
</dbReference>
<name>A0ABM1NHY4_NICVS</name>
<dbReference type="Pfam" id="PF10262">
    <property type="entry name" value="Rdx"/>
    <property type="match status" value="1"/>
</dbReference>
<dbReference type="InterPro" id="IPR036249">
    <property type="entry name" value="Thioredoxin-like_sf"/>
</dbReference>
<proteinExistence type="predicted"/>
<accession>A0ABM1NHY4</accession>
<dbReference type="Gene3D" id="3.40.30.10">
    <property type="entry name" value="Glutaredoxin"/>
    <property type="match status" value="1"/>
</dbReference>
<protein>
    <submittedName>
        <fullName evidence="6">SelT-like protein</fullName>
    </submittedName>
</protein>
<dbReference type="GeneID" id="108569405"/>
<feature type="signal peptide" evidence="4">
    <location>
        <begin position="1"/>
        <end position="21"/>
    </location>
</feature>
<evidence type="ECO:0000256" key="2">
    <source>
        <dbReference type="ARBA" id="ARBA00023284"/>
    </source>
</evidence>
<sequence length="203" mass="23425">MAVKLQLRCLLISFVLCIVLSNNLVISDSDDDVPPLSKLSQNVGAPTLKFLYCYSCGYRKAFEDYVTIIQKKYPYITIEGGNFDAPPHYMFITKLLGFAKILVIMCVMAKINIFNYINRPVPSWWTWCLENRFYTCLMVYFTCNLIEGQLLQSGAFEISLNDVPVWSKLQTGRIPQPTELFQIIDNYLRLTDRTIDLNNNFAK</sequence>
<keyword evidence="3" id="KW-0472">Membrane</keyword>
<reference evidence="6" key="1">
    <citation type="submission" date="2025-08" db="UniProtKB">
        <authorList>
            <consortium name="RefSeq"/>
        </authorList>
    </citation>
    <scope>IDENTIFICATION</scope>
    <source>
        <tissue evidence="6">Whole Larva</tissue>
    </source>
</reference>
<keyword evidence="2" id="KW-0676">Redox-active center</keyword>
<dbReference type="PANTHER" id="PTHR13544">
    <property type="entry name" value="SELENOPROTEIN T"/>
    <property type="match status" value="1"/>
</dbReference>
<evidence type="ECO:0000256" key="1">
    <source>
        <dbReference type="ARBA" id="ARBA00022729"/>
    </source>
</evidence>
<dbReference type="RefSeq" id="XP_017786434.1">
    <property type="nucleotide sequence ID" value="XM_017930945.1"/>
</dbReference>
<evidence type="ECO:0000313" key="6">
    <source>
        <dbReference type="RefSeq" id="XP_017786434.1"/>
    </source>
</evidence>
<evidence type="ECO:0000256" key="3">
    <source>
        <dbReference type="SAM" id="Phobius"/>
    </source>
</evidence>
<keyword evidence="5" id="KW-1185">Reference proteome</keyword>
<dbReference type="SUPFAM" id="SSF52833">
    <property type="entry name" value="Thioredoxin-like"/>
    <property type="match status" value="1"/>
</dbReference>
<keyword evidence="3" id="KW-1133">Transmembrane helix</keyword>
<feature type="transmembrane region" description="Helical" evidence="3">
    <location>
        <begin position="89"/>
        <end position="109"/>
    </location>
</feature>
<dbReference type="PANTHER" id="PTHR13544:SF0">
    <property type="entry name" value="THIOREDOXIN REDUCTASE-LIKE SELENOPROTEIN T"/>
    <property type="match status" value="1"/>
</dbReference>
<feature type="chain" id="PRO_5045468387" evidence="4">
    <location>
        <begin position="22"/>
        <end position="203"/>
    </location>
</feature>
<evidence type="ECO:0000256" key="4">
    <source>
        <dbReference type="SAM" id="SignalP"/>
    </source>
</evidence>
<dbReference type="InterPro" id="IPR019389">
    <property type="entry name" value="Selenoprotein_T"/>
</dbReference>